<dbReference type="Proteomes" id="UP000255469">
    <property type="component" value="Unassembled WGS sequence"/>
</dbReference>
<keyword evidence="1" id="KW-0732">Signal</keyword>
<dbReference type="AlphaFoldDB" id="A0A379EBQ3"/>
<dbReference type="RefSeq" id="WP_025067315.1">
    <property type="nucleotide sequence ID" value="NZ_CAUVPN010000012.1"/>
</dbReference>
<gene>
    <name evidence="2" type="ORF">NCTC13067_01679</name>
</gene>
<accession>A0A379EBQ3</accession>
<evidence type="ECO:0000313" key="2">
    <source>
        <dbReference type="EMBL" id="SUB93827.1"/>
    </source>
</evidence>
<name>A0A379EBQ3_9BACT</name>
<sequence>MKKVNIKSILLLSMLFLQAVTLKAQNDLTRIYGVYAGTAKTEIETAGGSMKQPGERKFQVEIVKRANDTKLILKDYKLGNYEFEEVVFDNFDQYYQPEKKGWNFFTDPLSGKYFKTKDNIYTIQLWGNPIDDYCFVYENGTMDFTFEIYTNPERKVKHVFKGKKLDTNGINSLSARHDKDVIYNLHGHRTQRAQKGLYIVNGKKVLLNNK</sequence>
<evidence type="ECO:0000313" key="3">
    <source>
        <dbReference type="Proteomes" id="UP000255469"/>
    </source>
</evidence>
<protein>
    <submittedName>
        <fullName evidence="2">Uncharacterized protein</fullName>
    </submittedName>
</protein>
<proteinExistence type="predicted"/>
<feature type="signal peptide" evidence="1">
    <location>
        <begin position="1"/>
        <end position="24"/>
    </location>
</feature>
<evidence type="ECO:0000256" key="1">
    <source>
        <dbReference type="SAM" id="SignalP"/>
    </source>
</evidence>
<reference evidence="2 3" key="1">
    <citation type="submission" date="2018-06" db="EMBL/GenBank/DDBJ databases">
        <authorList>
            <consortium name="Pathogen Informatics"/>
            <person name="Doyle S."/>
        </authorList>
    </citation>
    <scope>NUCLEOTIDE SEQUENCE [LARGE SCALE GENOMIC DNA]</scope>
    <source>
        <strain evidence="2 3">NCTC13067</strain>
    </source>
</reference>
<organism evidence="2 3">
    <name type="scientific">Prevotella denticola</name>
    <dbReference type="NCBI Taxonomy" id="28129"/>
    <lineage>
        <taxon>Bacteria</taxon>
        <taxon>Pseudomonadati</taxon>
        <taxon>Bacteroidota</taxon>
        <taxon>Bacteroidia</taxon>
        <taxon>Bacteroidales</taxon>
        <taxon>Prevotellaceae</taxon>
        <taxon>Prevotella</taxon>
    </lineage>
</organism>
<feature type="chain" id="PRO_5016855277" evidence="1">
    <location>
        <begin position="25"/>
        <end position="210"/>
    </location>
</feature>
<dbReference type="EMBL" id="UGTM01000002">
    <property type="protein sequence ID" value="SUB93827.1"/>
    <property type="molecule type" value="Genomic_DNA"/>
</dbReference>